<dbReference type="Gene3D" id="1.10.472.10">
    <property type="entry name" value="Cyclin-like"/>
    <property type="match status" value="1"/>
</dbReference>
<dbReference type="EMBL" id="GDID01004044">
    <property type="protein sequence ID" value="JAP92562.1"/>
    <property type="molecule type" value="Transcribed_RNA"/>
</dbReference>
<protein>
    <submittedName>
        <fullName evidence="1">Cyclin, N-terminal domain-containing protein</fullName>
    </submittedName>
</protein>
<feature type="non-terminal residue" evidence="1">
    <location>
        <position position="130"/>
    </location>
</feature>
<proteinExistence type="predicted"/>
<name>A0A146K6U6_9EUKA</name>
<reference evidence="1" key="1">
    <citation type="submission" date="2015-07" db="EMBL/GenBank/DDBJ databases">
        <title>Adaptation to a free-living lifestyle via gene acquisitions in the diplomonad Trepomonas sp. PC1.</title>
        <authorList>
            <person name="Xu F."/>
            <person name="Jerlstrom-Hultqvist J."/>
            <person name="Kolisko M."/>
            <person name="Simpson A.G.B."/>
            <person name="Roger A.J."/>
            <person name="Svard S.G."/>
            <person name="Andersson J.O."/>
        </authorList>
    </citation>
    <scope>NUCLEOTIDE SEQUENCE</scope>
    <source>
        <strain evidence="1">PC1</strain>
    </source>
</reference>
<gene>
    <name evidence="1" type="ORF">TPC1_15456</name>
</gene>
<accession>A0A146K6U6</accession>
<sequence>AIYNSDTILPPQKIYNFIFGLFKTMRLAPETLIIMCKLLIMFLKSSDVKLTNYSGLKLITCSMMLASYNTDDEWTSFSDYTLITKLSKQELKQCIADFCTTLNHHLFVSTEQYIEQYHEICCFQIFEQKI</sequence>
<organism evidence="1">
    <name type="scientific">Trepomonas sp. PC1</name>
    <dbReference type="NCBI Taxonomy" id="1076344"/>
    <lineage>
        <taxon>Eukaryota</taxon>
        <taxon>Metamonada</taxon>
        <taxon>Diplomonadida</taxon>
        <taxon>Hexamitidae</taxon>
        <taxon>Hexamitinae</taxon>
        <taxon>Trepomonas</taxon>
    </lineage>
</organism>
<feature type="non-terminal residue" evidence="1">
    <location>
        <position position="1"/>
    </location>
</feature>
<evidence type="ECO:0000313" key="1">
    <source>
        <dbReference type="EMBL" id="JAP92562.1"/>
    </source>
</evidence>
<dbReference type="AlphaFoldDB" id="A0A146K6U6"/>